<dbReference type="InterPro" id="IPR048279">
    <property type="entry name" value="MdtK-like"/>
</dbReference>
<feature type="transmembrane region" description="Helical" evidence="7">
    <location>
        <begin position="296"/>
        <end position="316"/>
    </location>
</feature>
<feature type="transmembrane region" description="Helical" evidence="7">
    <location>
        <begin position="328"/>
        <end position="350"/>
    </location>
</feature>
<evidence type="ECO:0000256" key="1">
    <source>
        <dbReference type="ARBA" id="ARBA00004651"/>
    </source>
</evidence>
<feature type="transmembrane region" description="Helical" evidence="7">
    <location>
        <begin position="93"/>
        <end position="119"/>
    </location>
</feature>
<dbReference type="NCBIfam" id="TIGR00797">
    <property type="entry name" value="matE"/>
    <property type="match status" value="1"/>
</dbReference>
<protein>
    <submittedName>
        <fullName evidence="8">MATE family efflux transporter</fullName>
    </submittedName>
</protein>
<feature type="transmembrane region" description="Helical" evidence="7">
    <location>
        <begin position="428"/>
        <end position="449"/>
    </location>
</feature>
<feature type="transmembrane region" description="Helical" evidence="7">
    <location>
        <begin position="370"/>
        <end position="391"/>
    </location>
</feature>
<comment type="subcellular location">
    <subcellularLocation>
        <location evidence="1">Cell membrane</location>
        <topology evidence="1">Multi-pass membrane protein</topology>
    </subcellularLocation>
</comment>
<feature type="transmembrane region" description="Helical" evidence="7">
    <location>
        <begin position="206"/>
        <end position="226"/>
    </location>
</feature>
<dbReference type="Pfam" id="PF01554">
    <property type="entry name" value="MatE"/>
    <property type="match status" value="2"/>
</dbReference>
<sequence>MKNNTLLTDGPIAKAIASIAIPMLIMMLTAVCFSWLDAWYIAKLGETELTAIDIAFPLITFSSSIIYGGLGTGVSAAIAAYSSAKKDLHTAAGLRYGMIIALITSALISLAIIFFGEALLQRQLSGKPEVILLANQYCFWYYLFFPLMGIGAVLASAMRGTGNAVRPMIYSLIAMFVNAVLTPLLSYESSGHWYSELFLDMGIKGAALSTVASYSLMTLLLAFDFIHERQGLKKNTQTLPVTEQQKVLKRILYTSSIAALVPACTNFTIGISQALLASRGPEILDAYSLSKRFEQFLIMLAIPLCAANMIIISANLGKKNYSRIKQSFIFSSKIMLGLSSLAALFMFFQSSAWFSSFSQNELIHSEGHKYFQFAALHIILLPLCIMLNFAFQGLSQAAKPLPYTLGSVFLFQALGCYLLISNNKSTESFYLSLSLGTSLAFIFCLRKFFHSLQYLETKKAETLTSLDQN</sequence>
<dbReference type="PANTHER" id="PTHR43549">
    <property type="entry name" value="MULTIDRUG RESISTANCE PROTEIN YPNP-RELATED"/>
    <property type="match status" value="1"/>
</dbReference>
<proteinExistence type="predicted"/>
<keyword evidence="2" id="KW-0813">Transport</keyword>
<evidence type="ECO:0000256" key="5">
    <source>
        <dbReference type="ARBA" id="ARBA00022989"/>
    </source>
</evidence>
<keyword evidence="5 7" id="KW-1133">Transmembrane helix</keyword>
<evidence type="ECO:0000313" key="8">
    <source>
        <dbReference type="EMBL" id="WDE98383.1"/>
    </source>
</evidence>
<dbReference type="PIRSF" id="PIRSF006603">
    <property type="entry name" value="DinF"/>
    <property type="match status" value="1"/>
</dbReference>
<gene>
    <name evidence="8" type="ORF">PQO03_21455</name>
</gene>
<evidence type="ECO:0000256" key="7">
    <source>
        <dbReference type="SAM" id="Phobius"/>
    </source>
</evidence>
<feature type="transmembrane region" description="Helical" evidence="7">
    <location>
        <begin position="139"/>
        <end position="157"/>
    </location>
</feature>
<evidence type="ECO:0000256" key="6">
    <source>
        <dbReference type="ARBA" id="ARBA00023136"/>
    </source>
</evidence>
<evidence type="ECO:0000256" key="4">
    <source>
        <dbReference type="ARBA" id="ARBA00022692"/>
    </source>
</evidence>
<keyword evidence="3" id="KW-1003">Cell membrane</keyword>
<keyword evidence="4 7" id="KW-0812">Transmembrane</keyword>
<dbReference type="PANTHER" id="PTHR43549:SF3">
    <property type="entry name" value="MULTIDRUG RESISTANCE PROTEIN YPNP-RELATED"/>
    <property type="match status" value="1"/>
</dbReference>
<reference evidence="8 9" key="1">
    <citation type="submission" date="2023-02" db="EMBL/GenBank/DDBJ databases">
        <title>Genome sequence of Lentisphaera profundi SAORIC-696.</title>
        <authorList>
            <person name="Kim e."/>
            <person name="Cho J.-C."/>
            <person name="Choi A."/>
            <person name="Kang I."/>
        </authorList>
    </citation>
    <scope>NUCLEOTIDE SEQUENCE [LARGE SCALE GENOMIC DNA]</scope>
    <source>
        <strain evidence="8 9">SAORIC-696</strain>
    </source>
</reference>
<evidence type="ECO:0000313" key="9">
    <source>
        <dbReference type="Proteomes" id="UP001214250"/>
    </source>
</evidence>
<feature type="transmembrane region" description="Helical" evidence="7">
    <location>
        <begin position="12"/>
        <end position="36"/>
    </location>
</feature>
<name>A0ABY7W273_9BACT</name>
<evidence type="ECO:0000256" key="3">
    <source>
        <dbReference type="ARBA" id="ARBA00022475"/>
    </source>
</evidence>
<feature type="transmembrane region" description="Helical" evidence="7">
    <location>
        <begin position="403"/>
        <end position="422"/>
    </location>
</feature>
<organism evidence="8 9">
    <name type="scientific">Lentisphaera profundi</name>
    <dbReference type="NCBI Taxonomy" id="1658616"/>
    <lineage>
        <taxon>Bacteria</taxon>
        <taxon>Pseudomonadati</taxon>
        <taxon>Lentisphaerota</taxon>
        <taxon>Lentisphaeria</taxon>
        <taxon>Lentisphaerales</taxon>
        <taxon>Lentisphaeraceae</taxon>
        <taxon>Lentisphaera</taxon>
    </lineage>
</organism>
<dbReference type="InterPro" id="IPR052031">
    <property type="entry name" value="Membrane_Transporter-Flippase"/>
</dbReference>
<dbReference type="EMBL" id="CP117812">
    <property type="protein sequence ID" value="WDE98383.1"/>
    <property type="molecule type" value="Genomic_DNA"/>
</dbReference>
<evidence type="ECO:0000256" key="2">
    <source>
        <dbReference type="ARBA" id="ARBA00022448"/>
    </source>
</evidence>
<dbReference type="RefSeq" id="WP_274153257.1">
    <property type="nucleotide sequence ID" value="NZ_CP117812.1"/>
</dbReference>
<feature type="transmembrane region" description="Helical" evidence="7">
    <location>
        <begin position="251"/>
        <end position="276"/>
    </location>
</feature>
<feature type="transmembrane region" description="Helical" evidence="7">
    <location>
        <begin position="169"/>
        <end position="186"/>
    </location>
</feature>
<keyword evidence="6 7" id="KW-0472">Membrane</keyword>
<dbReference type="InterPro" id="IPR002528">
    <property type="entry name" value="MATE_fam"/>
</dbReference>
<keyword evidence="9" id="KW-1185">Reference proteome</keyword>
<dbReference type="Proteomes" id="UP001214250">
    <property type="component" value="Chromosome 2"/>
</dbReference>
<accession>A0ABY7W273</accession>
<feature type="transmembrane region" description="Helical" evidence="7">
    <location>
        <begin position="56"/>
        <end position="81"/>
    </location>
</feature>
<dbReference type="CDD" id="cd12082">
    <property type="entry name" value="MATE_like"/>
    <property type="match status" value="1"/>
</dbReference>